<proteinExistence type="predicted"/>
<evidence type="ECO:0000256" key="2">
    <source>
        <dbReference type="ARBA" id="ARBA00022801"/>
    </source>
</evidence>
<keyword evidence="2 5" id="KW-0378">Hydrolase</keyword>
<dbReference type="Gene3D" id="3.40.630.10">
    <property type="entry name" value="Zn peptidases"/>
    <property type="match status" value="1"/>
</dbReference>
<keyword evidence="3" id="KW-0812">Transmembrane</keyword>
<organism evidence="5 6">
    <name type="scientific">Neomoorella stamsii</name>
    <dbReference type="NCBI Taxonomy" id="1266720"/>
    <lineage>
        <taxon>Bacteria</taxon>
        <taxon>Bacillati</taxon>
        <taxon>Bacillota</taxon>
        <taxon>Clostridia</taxon>
        <taxon>Neomoorellales</taxon>
        <taxon>Neomoorellaceae</taxon>
        <taxon>Neomoorella</taxon>
    </lineage>
</organism>
<keyword evidence="6" id="KW-1185">Reference proteome</keyword>
<dbReference type="InterPro" id="IPR011650">
    <property type="entry name" value="Peptidase_M20_dimer"/>
</dbReference>
<evidence type="ECO:0000256" key="1">
    <source>
        <dbReference type="ARBA" id="ARBA00022723"/>
    </source>
</evidence>
<dbReference type="Proteomes" id="UP000239430">
    <property type="component" value="Unassembled WGS sequence"/>
</dbReference>
<dbReference type="InterPro" id="IPR002933">
    <property type="entry name" value="Peptidase_M20"/>
</dbReference>
<dbReference type="GO" id="GO:0046872">
    <property type="term" value="F:metal ion binding"/>
    <property type="evidence" value="ECO:0007669"/>
    <property type="project" value="UniProtKB-KW"/>
</dbReference>
<evidence type="ECO:0000313" key="6">
    <source>
        <dbReference type="Proteomes" id="UP000239430"/>
    </source>
</evidence>
<dbReference type="AlphaFoldDB" id="A0A9X7J018"/>
<dbReference type="GO" id="GO:0009014">
    <property type="term" value="F:succinyl-diaminopimelate desuccinylase activity"/>
    <property type="evidence" value="ECO:0007669"/>
    <property type="project" value="UniProtKB-EC"/>
</dbReference>
<dbReference type="Gene3D" id="3.30.70.360">
    <property type="match status" value="1"/>
</dbReference>
<evidence type="ECO:0000256" key="3">
    <source>
        <dbReference type="SAM" id="Phobius"/>
    </source>
</evidence>
<accession>A0A9X7J018</accession>
<dbReference type="EMBL" id="PVXL01000078">
    <property type="protein sequence ID" value="PRR68853.1"/>
    <property type="molecule type" value="Genomic_DNA"/>
</dbReference>
<dbReference type="Pfam" id="PF01546">
    <property type="entry name" value="Peptidase_M20"/>
    <property type="match status" value="1"/>
</dbReference>
<comment type="caution">
    <text evidence="5">The sequence shown here is derived from an EMBL/GenBank/DDBJ whole genome shotgun (WGS) entry which is preliminary data.</text>
</comment>
<evidence type="ECO:0000259" key="4">
    <source>
        <dbReference type="Pfam" id="PF07687"/>
    </source>
</evidence>
<feature type="transmembrane region" description="Helical" evidence="3">
    <location>
        <begin position="12"/>
        <end position="33"/>
    </location>
</feature>
<protein>
    <submittedName>
        <fullName evidence="5">Succinyl-diaminopimelate desuccinylase</fullName>
        <ecNumber evidence="5">3.5.1.18</ecNumber>
    </submittedName>
</protein>
<keyword evidence="1" id="KW-0479">Metal-binding</keyword>
<dbReference type="SUPFAM" id="SSF55031">
    <property type="entry name" value="Bacterial exopeptidase dimerisation domain"/>
    <property type="match status" value="1"/>
</dbReference>
<dbReference type="Pfam" id="PF07687">
    <property type="entry name" value="M20_dimer"/>
    <property type="match status" value="1"/>
</dbReference>
<feature type="domain" description="Peptidase M20 dimerisation" evidence="4">
    <location>
        <begin position="206"/>
        <end position="311"/>
    </location>
</feature>
<dbReference type="SUPFAM" id="SSF53187">
    <property type="entry name" value="Zn-dependent exopeptidases"/>
    <property type="match status" value="1"/>
</dbReference>
<dbReference type="InterPro" id="IPR036264">
    <property type="entry name" value="Bact_exopeptidase_dim_dom"/>
</dbReference>
<sequence length="413" mass="44890">MRWVKNCSGNSAIYFLVIVTIGGGVSISIFDYINVDEVIRFAQALVQIPSESGNERQVAELIAREMRKLGYDEVYVDSINNVIGRIKGFGNGPSLLLVGHIDHAEAGTMIKPFSGELMDGSIFGIVGEVIYGRGAVDMKGAMACMVYAAAAVKKAGIKLKGDVIVAGNSLEEVSAAEGVLYMLDNDKITADMAICGEATNLNVCLGHRGNAEVKLTVKGRMCHASNPSRGINAVIKACEFINFYLENYKLPKHELLGDCTTTVLDIRAVTERKAPIVPDLCHVYFDRRFLPGETREKIIAEYKEIIKQAQKVIADFDADVEITKWGLALYTPVEEKVVQSLQKARSKVMGEEGKLSAWIFGTDGAFIADKGIPTVGFGPGDEAFAHTPEEHIPVKHLELATKVYAQAILDICG</sequence>
<gene>
    <name evidence="5" type="primary">dapE</name>
    <name evidence="5" type="ORF">MOST_31350</name>
</gene>
<name>A0A9X7J018_9FIRM</name>
<reference evidence="5 6" key="1">
    <citation type="submission" date="2018-03" db="EMBL/GenBank/DDBJ databases">
        <title>Genome sequence of Moorella stamsii DSM 26217.</title>
        <authorList>
            <person name="Poehlein A."/>
            <person name="Daniel R."/>
        </authorList>
    </citation>
    <scope>NUCLEOTIDE SEQUENCE [LARGE SCALE GENOMIC DNA]</scope>
    <source>
        <strain evidence="6">DSM 26217</strain>
    </source>
</reference>
<keyword evidence="3" id="KW-0472">Membrane</keyword>
<keyword evidence="3" id="KW-1133">Transmembrane helix</keyword>
<dbReference type="EC" id="3.5.1.18" evidence="5"/>
<evidence type="ECO:0000313" key="5">
    <source>
        <dbReference type="EMBL" id="PRR68853.1"/>
    </source>
</evidence>
<dbReference type="PANTHER" id="PTHR43808">
    <property type="entry name" value="ACETYLORNITHINE DEACETYLASE"/>
    <property type="match status" value="1"/>
</dbReference>
<dbReference type="InterPro" id="IPR050072">
    <property type="entry name" value="Peptidase_M20A"/>
</dbReference>